<organism evidence="2 3">
    <name type="scientific">Dictyostelium firmibasis</name>
    <dbReference type="NCBI Taxonomy" id="79012"/>
    <lineage>
        <taxon>Eukaryota</taxon>
        <taxon>Amoebozoa</taxon>
        <taxon>Evosea</taxon>
        <taxon>Eumycetozoa</taxon>
        <taxon>Dictyostelia</taxon>
        <taxon>Dictyosteliales</taxon>
        <taxon>Dictyosteliaceae</taxon>
        <taxon>Dictyostelium</taxon>
    </lineage>
</organism>
<comment type="caution">
    <text evidence="2">The sequence shown here is derived from an EMBL/GenBank/DDBJ whole genome shotgun (WGS) entry which is preliminary data.</text>
</comment>
<gene>
    <name evidence="2" type="ORF">RB653_006880</name>
</gene>
<proteinExistence type="predicted"/>
<dbReference type="InterPro" id="IPR032710">
    <property type="entry name" value="NTF2-like_dom_sf"/>
</dbReference>
<dbReference type="Proteomes" id="UP001344447">
    <property type="component" value="Unassembled WGS sequence"/>
</dbReference>
<reference evidence="2 3" key="1">
    <citation type="submission" date="2023-11" db="EMBL/GenBank/DDBJ databases">
        <title>Dfirmibasis_genome.</title>
        <authorList>
            <person name="Edelbroek B."/>
            <person name="Kjellin J."/>
            <person name="Jerlstrom-Hultqvist J."/>
            <person name="Soderbom F."/>
        </authorList>
    </citation>
    <scope>NUCLEOTIDE SEQUENCE [LARGE SCALE GENOMIC DNA]</scope>
    <source>
        <strain evidence="2 3">TNS-C-14</strain>
    </source>
</reference>
<keyword evidence="3" id="KW-1185">Reference proteome</keyword>
<evidence type="ECO:0000313" key="3">
    <source>
        <dbReference type="Proteomes" id="UP001344447"/>
    </source>
</evidence>
<dbReference type="SUPFAM" id="SSF54427">
    <property type="entry name" value="NTF2-like"/>
    <property type="match status" value="1"/>
</dbReference>
<evidence type="ECO:0000313" key="2">
    <source>
        <dbReference type="EMBL" id="KAK5575746.1"/>
    </source>
</evidence>
<dbReference type="EMBL" id="JAVFKY010000005">
    <property type="protein sequence ID" value="KAK5575746.1"/>
    <property type="molecule type" value="Genomic_DNA"/>
</dbReference>
<name>A0AAN7YNI2_9MYCE</name>
<dbReference type="Gene3D" id="3.10.450.50">
    <property type="match status" value="1"/>
</dbReference>
<evidence type="ECO:0008006" key="4">
    <source>
        <dbReference type="Google" id="ProtNLM"/>
    </source>
</evidence>
<evidence type="ECO:0000256" key="1">
    <source>
        <dbReference type="SAM" id="MobiDB-lite"/>
    </source>
</evidence>
<feature type="region of interest" description="Disordered" evidence="1">
    <location>
        <begin position="319"/>
        <end position="342"/>
    </location>
</feature>
<dbReference type="AlphaFoldDB" id="A0AAN7YNI2"/>
<sequence>MEKENLEIEELELKVELDESIKTCRNKSEELVNNLKHCLEKRDFEKFNDFFDPKAVLNRCNEEIIGRNLIRSYINDLYIGEELELIKVRTLIDSNQRHIACEWITRRRELNSDNEYDQGMASWYLKLSPNDYTVKTWYIWIDSVFETKVPNLDAPIPKESNWSPCPIQYYNRKEMSEFLRKRSQCFEEEDLESWSSYIHDDVIVRPPWNLMVNKNSCIEGAKEFFNNFEDPSVSKLELLYDETIPNWCVYIQIFSSTNRATGKKGEDVDFIFNEIVDGKVRYWRSYFSANYNKIYTENNFNFFIETLSKYSKNNFENEKNSLNSSTNNNKNNNSNIIGSGKD</sequence>
<feature type="compositionally biased region" description="Low complexity" evidence="1">
    <location>
        <begin position="320"/>
        <end position="335"/>
    </location>
</feature>
<accession>A0AAN7YNI2</accession>
<protein>
    <recommendedName>
        <fullName evidence="4">SnoaL-like domain-containing protein</fullName>
    </recommendedName>
</protein>